<evidence type="ECO:0000256" key="1">
    <source>
        <dbReference type="ARBA" id="ARBA00010641"/>
    </source>
</evidence>
<evidence type="ECO:0000259" key="6">
    <source>
        <dbReference type="Pfam" id="PF08281"/>
    </source>
</evidence>
<accession>A0A556CMQ5</accession>
<dbReference type="NCBIfam" id="TIGR02937">
    <property type="entry name" value="sigma70-ECF"/>
    <property type="match status" value="1"/>
</dbReference>
<dbReference type="GO" id="GO:0016987">
    <property type="term" value="F:sigma factor activity"/>
    <property type="evidence" value="ECO:0007669"/>
    <property type="project" value="UniProtKB-KW"/>
</dbReference>
<dbReference type="SUPFAM" id="SSF88659">
    <property type="entry name" value="Sigma3 and sigma4 domains of RNA polymerase sigma factors"/>
    <property type="match status" value="1"/>
</dbReference>
<evidence type="ECO:0000256" key="4">
    <source>
        <dbReference type="ARBA" id="ARBA00023163"/>
    </source>
</evidence>
<proteinExistence type="inferred from homology"/>
<protein>
    <submittedName>
        <fullName evidence="8">Sigma-70 family RNA polymerase sigma factor</fullName>
    </submittedName>
</protein>
<dbReference type="InterPro" id="IPR007627">
    <property type="entry name" value="RNA_pol_sigma70_r2"/>
</dbReference>
<dbReference type="PANTHER" id="PTHR47756">
    <property type="entry name" value="BLL6612 PROTEIN-RELATED"/>
    <property type="match status" value="1"/>
</dbReference>
<comment type="caution">
    <text evidence="8">The sequence shown here is derived from an EMBL/GenBank/DDBJ whole genome shotgun (WGS) entry which is preliminary data.</text>
</comment>
<dbReference type="AlphaFoldDB" id="A0A556CMQ5"/>
<dbReference type="InterPro" id="IPR036388">
    <property type="entry name" value="WH-like_DNA-bd_sf"/>
</dbReference>
<comment type="similarity">
    <text evidence="1">Belongs to the sigma-70 factor family. ECF subfamily.</text>
</comment>
<keyword evidence="9" id="KW-1185">Reference proteome</keyword>
<keyword evidence="4" id="KW-0804">Transcription</keyword>
<dbReference type="GO" id="GO:0006352">
    <property type="term" value="P:DNA-templated transcription initiation"/>
    <property type="evidence" value="ECO:0007669"/>
    <property type="project" value="InterPro"/>
</dbReference>
<reference evidence="8 9" key="1">
    <citation type="submission" date="2019-07" db="EMBL/GenBank/DDBJ databases">
        <title>Draft genome sequence of Brevibacterium aurantiacum XU54 isolated from Xinjiang China.</title>
        <authorList>
            <person name="Xu X."/>
        </authorList>
    </citation>
    <scope>NUCLEOTIDE SEQUENCE [LARGE SCALE GENOMIC DNA]</scope>
    <source>
        <strain evidence="8 9">XU54</strain>
    </source>
</reference>
<organism evidence="8 9">
    <name type="scientific">Brevibacterium aurantiacum</name>
    <dbReference type="NCBI Taxonomy" id="273384"/>
    <lineage>
        <taxon>Bacteria</taxon>
        <taxon>Bacillati</taxon>
        <taxon>Actinomycetota</taxon>
        <taxon>Actinomycetes</taxon>
        <taxon>Micrococcales</taxon>
        <taxon>Brevibacteriaceae</taxon>
        <taxon>Brevibacterium</taxon>
    </lineage>
</organism>
<dbReference type="Pfam" id="PF08281">
    <property type="entry name" value="Sigma70_r4_2"/>
    <property type="match status" value="1"/>
</dbReference>
<feature type="domain" description="RNA polymerase sigma-70 region 2" evidence="5">
    <location>
        <begin position="25"/>
        <end position="83"/>
    </location>
</feature>
<gene>
    <name evidence="8" type="ORF">FO013_03960</name>
</gene>
<dbReference type="InterPro" id="IPR046531">
    <property type="entry name" value="DUF6596"/>
</dbReference>
<evidence type="ECO:0000256" key="3">
    <source>
        <dbReference type="ARBA" id="ARBA00023082"/>
    </source>
</evidence>
<keyword evidence="3" id="KW-0731">Sigma factor</keyword>
<evidence type="ECO:0000313" key="9">
    <source>
        <dbReference type="Proteomes" id="UP000316406"/>
    </source>
</evidence>
<dbReference type="InterPro" id="IPR014284">
    <property type="entry name" value="RNA_pol_sigma-70_dom"/>
</dbReference>
<dbReference type="SUPFAM" id="SSF88946">
    <property type="entry name" value="Sigma2 domain of RNA polymerase sigma factors"/>
    <property type="match status" value="1"/>
</dbReference>
<dbReference type="Pfam" id="PF04542">
    <property type="entry name" value="Sigma70_r2"/>
    <property type="match status" value="1"/>
</dbReference>
<keyword evidence="2" id="KW-0805">Transcription regulation</keyword>
<dbReference type="PANTHER" id="PTHR47756:SF1">
    <property type="entry name" value="BLL0085 PROTEIN"/>
    <property type="match status" value="1"/>
</dbReference>
<evidence type="ECO:0000313" key="8">
    <source>
        <dbReference type="EMBL" id="TSI18707.1"/>
    </source>
</evidence>
<dbReference type="InterPro" id="IPR013324">
    <property type="entry name" value="RNA_pol_sigma_r3/r4-like"/>
</dbReference>
<dbReference type="InterPro" id="IPR013249">
    <property type="entry name" value="RNA_pol_sigma70_r4_t2"/>
</dbReference>
<feature type="domain" description="DUF6596" evidence="7">
    <location>
        <begin position="198"/>
        <end position="296"/>
    </location>
</feature>
<feature type="domain" description="RNA polymerase sigma factor 70 region 4 type 2" evidence="6">
    <location>
        <begin position="135"/>
        <end position="180"/>
    </location>
</feature>
<dbReference type="RefSeq" id="WP_143921259.1">
    <property type="nucleotide sequence ID" value="NZ_VLTK01000002.1"/>
</dbReference>
<dbReference type="Gene3D" id="1.10.10.10">
    <property type="entry name" value="Winged helix-like DNA-binding domain superfamily/Winged helix DNA-binding domain"/>
    <property type="match status" value="1"/>
</dbReference>
<dbReference type="Gene3D" id="1.10.1740.10">
    <property type="match status" value="1"/>
</dbReference>
<evidence type="ECO:0000256" key="2">
    <source>
        <dbReference type="ARBA" id="ARBA00023015"/>
    </source>
</evidence>
<dbReference type="InterPro" id="IPR013325">
    <property type="entry name" value="RNA_pol_sigma_r2"/>
</dbReference>
<dbReference type="OrthoDB" id="9780299at2"/>
<sequence length="429" mass="46548">MVSADRAERPAVAAILHTIDVEDRGRLLAALAAKFHDLDLAEDVLQEAMVRALETWTQRGVPQNPQAWLMTAAKNRALDIIRSDVVKARRLARLRIESEADTGDHVDHAVRLGEELSSVSIPDERLGLFFTCSHPTLKEREKIALILRFLAGLSTAEVAAVFLVDTTTMQQRIVRAKKRITTTGIPFGAPTVEQLHERLPGVLRVVYLIFTQGFTPTTGVDHSRIDLQREAIALARLLVTALPQVTEARGLLSLLLITGARAPARTDSAGAPVPLAEQDRRLWDSKLIAEGLGLALTAASEPEAGSYTVQAAIAALHAEAATYSETDWAQILVLYGLLARLEPGPVVELNRAVAKGKAKGPEDGLTALEELAAEPGLEGYRPFHIARALTFGELGMPELAEAAFRKALDCPGNDAESDYIENQIRDLLS</sequence>
<dbReference type="Proteomes" id="UP000316406">
    <property type="component" value="Unassembled WGS sequence"/>
</dbReference>
<dbReference type="EMBL" id="VLTK01000002">
    <property type="protein sequence ID" value="TSI18707.1"/>
    <property type="molecule type" value="Genomic_DNA"/>
</dbReference>
<name>A0A556CMQ5_BREAU</name>
<dbReference type="GO" id="GO:0003677">
    <property type="term" value="F:DNA binding"/>
    <property type="evidence" value="ECO:0007669"/>
    <property type="project" value="InterPro"/>
</dbReference>
<evidence type="ECO:0000259" key="7">
    <source>
        <dbReference type="Pfam" id="PF20239"/>
    </source>
</evidence>
<dbReference type="Pfam" id="PF20239">
    <property type="entry name" value="DUF6596"/>
    <property type="match status" value="1"/>
</dbReference>
<evidence type="ECO:0000259" key="5">
    <source>
        <dbReference type="Pfam" id="PF04542"/>
    </source>
</evidence>